<evidence type="ECO:0000256" key="4">
    <source>
        <dbReference type="ARBA" id="ARBA00022692"/>
    </source>
</evidence>
<reference evidence="9 10" key="1">
    <citation type="submission" date="2017-11" db="EMBL/GenBank/DDBJ databases">
        <title>Evolution of Phototrophy in the Chloroflexi Phylum Driven by Horizontal Gene Transfer.</title>
        <authorList>
            <person name="Ward L.M."/>
            <person name="Hemp J."/>
            <person name="Shih P.M."/>
            <person name="Mcglynn S.E."/>
            <person name="Fischer W."/>
        </authorList>
    </citation>
    <scope>NUCLEOTIDE SEQUENCE [LARGE SCALE GENOMIC DNA]</scope>
    <source>
        <strain evidence="9">JP3_13</strain>
    </source>
</reference>
<dbReference type="PANTHER" id="PTHR43744:SF8">
    <property type="entry name" value="SN-GLYCEROL-3-PHOSPHATE TRANSPORT SYSTEM PERMEASE PROTEIN UGPE"/>
    <property type="match status" value="1"/>
</dbReference>
<evidence type="ECO:0000256" key="3">
    <source>
        <dbReference type="ARBA" id="ARBA00022475"/>
    </source>
</evidence>
<dbReference type="GO" id="GO:0055085">
    <property type="term" value="P:transmembrane transport"/>
    <property type="evidence" value="ECO:0007669"/>
    <property type="project" value="InterPro"/>
</dbReference>
<dbReference type="PROSITE" id="PS50928">
    <property type="entry name" value="ABC_TM1"/>
    <property type="match status" value="1"/>
</dbReference>
<keyword evidence="3" id="KW-1003">Cell membrane</keyword>
<dbReference type="Gene3D" id="1.10.3720.10">
    <property type="entry name" value="MetI-like"/>
    <property type="match status" value="1"/>
</dbReference>
<feature type="transmembrane region" description="Helical" evidence="7">
    <location>
        <begin position="170"/>
        <end position="191"/>
    </location>
</feature>
<comment type="caution">
    <text evidence="9">The sequence shown here is derived from an EMBL/GenBank/DDBJ whole genome shotgun (WGS) entry which is preliminary data.</text>
</comment>
<feature type="transmembrane region" description="Helical" evidence="7">
    <location>
        <begin position="276"/>
        <end position="299"/>
    </location>
</feature>
<dbReference type="AlphaFoldDB" id="A0A2M8PIE3"/>
<dbReference type="SUPFAM" id="SSF161098">
    <property type="entry name" value="MetI-like"/>
    <property type="match status" value="1"/>
</dbReference>
<dbReference type="InterPro" id="IPR000515">
    <property type="entry name" value="MetI-like"/>
</dbReference>
<dbReference type="InterPro" id="IPR035906">
    <property type="entry name" value="MetI-like_sf"/>
</dbReference>
<feature type="transmembrane region" description="Helical" evidence="7">
    <location>
        <begin position="36"/>
        <end position="61"/>
    </location>
</feature>
<evidence type="ECO:0000256" key="7">
    <source>
        <dbReference type="RuleBase" id="RU363032"/>
    </source>
</evidence>
<evidence type="ECO:0000259" key="8">
    <source>
        <dbReference type="PROSITE" id="PS50928"/>
    </source>
</evidence>
<evidence type="ECO:0000256" key="2">
    <source>
        <dbReference type="ARBA" id="ARBA00022448"/>
    </source>
</evidence>
<comment type="similarity">
    <text evidence="7">Belongs to the binding-protein-dependent transport system permease family.</text>
</comment>
<evidence type="ECO:0000256" key="1">
    <source>
        <dbReference type="ARBA" id="ARBA00004651"/>
    </source>
</evidence>
<dbReference type="EMBL" id="PGTM01000006">
    <property type="protein sequence ID" value="PJF37311.1"/>
    <property type="molecule type" value="Genomic_DNA"/>
</dbReference>
<organism evidence="9 10">
    <name type="scientific">Candidatus Thermofonsia Clade 1 bacterium</name>
    <dbReference type="NCBI Taxonomy" id="2364210"/>
    <lineage>
        <taxon>Bacteria</taxon>
        <taxon>Bacillati</taxon>
        <taxon>Chloroflexota</taxon>
        <taxon>Candidatus Thermofontia</taxon>
        <taxon>Candidatus Thermofonsia Clade 1</taxon>
    </lineage>
</organism>
<evidence type="ECO:0000313" key="9">
    <source>
        <dbReference type="EMBL" id="PJF37311.1"/>
    </source>
</evidence>
<feature type="transmembrane region" description="Helical" evidence="7">
    <location>
        <begin position="338"/>
        <end position="356"/>
    </location>
</feature>
<feature type="transmembrane region" description="Helical" evidence="7">
    <location>
        <begin position="231"/>
        <end position="251"/>
    </location>
</feature>
<protein>
    <submittedName>
        <fullName evidence="9">ABC transporter permease</fullName>
    </submittedName>
</protein>
<evidence type="ECO:0000256" key="6">
    <source>
        <dbReference type="ARBA" id="ARBA00023136"/>
    </source>
</evidence>
<dbReference type="Proteomes" id="UP000229681">
    <property type="component" value="Unassembled WGS sequence"/>
</dbReference>
<keyword evidence="5 7" id="KW-1133">Transmembrane helix</keyword>
<dbReference type="PANTHER" id="PTHR43744">
    <property type="entry name" value="ABC TRANSPORTER PERMEASE PROTEIN MG189-RELATED-RELATED"/>
    <property type="match status" value="1"/>
</dbReference>
<evidence type="ECO:0000256" key="5">
    <source>
        <dbReference type="ARBA" id="ARBA00022989"/>
    </source>
</evidence>
<sequence length="371" mass="41480">MAQASAAQGDTANYRWWGRDLFAFLLRRKGGKRLTLADVITYLFLILGTVVMFFPVLWLVMSSFKPITTLYQTPPTFFPYHPVTAQVPGYPEPLPLVDVRQEDGSLKRMARVGRIIGVEARVIDLEAPSEPPRRVRIENITPVQEIRFDLSNYTNAIDRFPFGVYLRNSVVITLSATALTLLINSMAAYALSKYRFRGRNTIFLLILSALMVPLSVIMIPVFLVISRVGLAGNLLGVIIPPAATPTGVFLLRQYMLTIPDELIEAARIDGATEWRIYWRIVMPLAAPALAVLAIFSFMWRWNDFLWPLIVLGGRSDLATLQLGLQSFQGELNVQWDSLLAMTVLSLLPVVFVFGILQKYITTGIASTGLKG</sequence>
<keyword evidence="2 7" id="KW-0813">Transport</keyword>
<keyword evidence="6 7" id="KW-0472">Membrane</keyword>
<gene>
    <name evidence="9" type="ORF">CUN49_01000</name>
</gene>
<feature type="transmembrane region" description="Helical" evidence="7">
    <location>
        <begin position="203"/>
        <end position="225"/>
    </location>
</feature>
<accession>A0A2M8PIE3</accession>
<evidence type="ECO:0000313" key="10">
    <source>
        <dbReference type="Proteomes" id="UP000229681"/>
    </source>
</evidence>
<keyword evidence="4 7" id="KW-0812">Transmembrane</keyword>
<feature type="domain" description="ABC transmembrane type-1" evidence="8">
    <location>
        <begin position="166"/>
        <end position="356"/>
    </location>
</feature>
<dbReference type="Pfam" id="PF00528">
    <property type="entry name" value="BPD_transp_1"/>
    <property type="match status" value="1"/>
</dbReference>
<dbReference type="GO" id="GO:0005886">
    <property type="term" value="C:plasma membrane"/>
    <property type="evidence" value="ECO:0007669"/>
    <property type="project" value="UniProtKB-SubCell"/>
</dbReference>
<dbReference type="CDD" id="cd06261">
    <property type="entry name" value="TM_PBP2"/>
    <property type="match status" value="1"/>
</dbReference>
<name>A0A2M8PIE3_9CHLR</name>
<proteinExistence type="inferred from homology"/>
<comment type="subcellular location">
    <subcellularLocation>
        <location evidence="1 7">Cell membrane</location>
        <topology evidence="1 7">Multi-pass membrane protein</topology>
    </subcellularLocation>
</comment>